<keyword evidence="3" id="KW-0479">Metal-binding</keyword>
<proteinExistence type="inferred from homology"/>
<keyword evidence="4" id="KW-0378">Hydrolase</keyword>
<dbReference type="AlphaFoldDB" id="A0A7S2Z0P7"/>
<dbReference type="GO" id="GO:0005737">
    <property type="term" value="C:cytoplasm"/>
    <property type="evidence" value="ECO:0007669"/>
    <property type="project" value="TreeGrafter"/>
</dbReference>
<dbReference type="GO" id="GO:0016462">
    <property type="term" value="F:pyrophosphatase activity"/>
    <property type="evidence" value="ECO:0007669"/>
    <property type="project" value="InterPro"/>
</dbReference>
<evidence type="ECO:0000256" key="5">
    <source>
        <dbReference type="ARBA" id="ARBA00022842"/>
    </source>
</evidence>
<evidence type="ECO:0000256" key="3">
    <source>
        <dbReference type="ARBA" id="ARBA00022723"/>
    </source>
</evidence>
<dbReference type="InterPro" id="IPR015797">
    <property type="entry name" value="NUDIX_hydrolase-like_dom_sf"/>
</dbReference>
<name>A0A7S2Z0P7_9CHLO</name>
<comment type="similarity">
    <text evidence="2">Belongs to the Nudix hydrolase family.</text>
</comment>
<dbReference type="SUPFAM" id="SSF55811">
    <property type="entry name" value="Nudix"/>
    <property type="match status" value="1"/>
</dbReference>
<dbReference type="EMBL" id="HBHU01003738">
    <property type="protein sequence ID" value="CAE0015173.1"/>
    <property type="molecule type" value="Transcribed_RNA"/>
</dbReference>
<reference evidence="7" key="1">
    <citation type="submission" date="2021-01" db="EMBL/GenBank/DDBJ databases">
        <authorList>
            <person name="Corre E."/>
            <person name="Pelletier E."/>
            <person name="Niang G."/>
            <person name="Scheremetjew M."/>
            <person name="Finn R."/>
            <person name="Kale V."/>
            <person name="Holt S."/>
            <person name="Cochrane G."/>
            <person name="Meng A."/>
            <person name="Brown T."/>
            <person name="Cohen L."/>
        </authorList>
    </citation>
    <scope>NUCLEOTIDE SEQUENCE</scope>
    <source>
        <strain evidence="7">RCC856</strain>
    </source>
</reference>
<dbReference type="PANTHER" id="PTHR12629">
    <property type="entry name" value="DIPHOSPHOINOSITOL POLYPHOSPHATE PHOSPHOHYDROLASE"/>
    <property type="match status" value="1"/>
</dbReference>
<keyword evidence="5" id="KW-0460">Magnesium</keyword>
<evidence type="ECO:0000256" key="4">
    <source>
        <dbReference type="ARBA" id="ARBA00022801"/>
    </source>
</evidence>
<gene>
    <name evidence="7" type="ORF">CLAU1311_LOCUS2410</name>
</gene>
<evidence type="ECO:0000256" key="1">
    <source>
        <dbReference type="ARBA" id="ARBA00001946"/>
    </source>
</evidence>
<dbReference type="Pfam" id="PF00293">
    <property type="entry name" value="NUDIX"/>
    <property type="match status" value="1"/>
</dbReference>
<dbReference type="InterPro" id="IPR020084">
    <property type="entry name" value="NUDIX_hydrolase_CS"/>
</dbReference>
<evidence type="ECO:0000313" key="7">
    <source>
        <dbReference type="EMBL" id="CAE0015173.1"/>
    </source>
</evidence>
<dbReference type="GO" id="GO:0005634">
    <property type="term" value="C:nucleus"/>
    <property type="evidence" value="ECO:0007669"/>
    <property type="project" value="TreeGrafter"/>
</dbReference>
<accession>A0A7S2Z0P7</accession>
<dbReference type="PROSITE" id="PS00893">
    <property type="entry name" value="NUDIX_BOX"/>
    <property type="match status" value="1"/>
</dbReference>
<dbReference type="GO" id="GO:0046872">
    <property type="term" value="F:metal ion binding"/>
    <property type="evidence" value="ECO:0007669"/>
    <property type="project" value="UniProtKB-KW"/>
</dbReference>
<comment type="cofactor">
    <cofactor evidence="1">
        <name>Mg(2+)</name>
        <dbReference type="ChEBI" id="CHEBI:18420"/>
    </cofactor>
</comment>
<dbReference type="Gene3D" id="3.90.79.10">
    <property type="entry name" value="Nucleoside Triphosphate Pyrophosphohydrolase"/>
    <property type="match status" value="1"/>
</dbReference>
<dbReference type="CDD" id="cd04666">
    <property type="entry name" value="NUDIX_DIPP2_like_Nudt4"/>
    <property type="match status" value="1"/>
</dbReference>
<dbReference type="InterPro" id="IPR047198">
    <property type="entry name" value="DDP-like_NUDIX"/>
</dbReference>
<evidence type="ECO:0000259" key="6">
    <source>
        <dbReference type="PROSITE" id="PS51462"/>
    </source>
</evidence>
<dbReference type="PANTHER" id="PTHR12629:SF0">
    <property type="entry name" value="DIPHOSPHOINOSITOL-POLYPHOSPHATE DIPHOSPHATASE"/>
    <property type="match status" value="1"/>
</dbReference>
<evidence type="ECO:0000256" key="2">
    <source>
        <dbReference type="ARBA" id="ARBA00005582"/>
    </source>
</evidence>
<protein>
    <recommendedName>
        <fullName evidence="6">Nudix hydrolase domain-containing protein</fullName>
    </recommendedName>
</protein>
<organism evidence="7">
    <name type="scientific">Chloropicon laureae</name>
    <dbReference type="NCBI Taxonomy" id="464258"/>
    <lineage>
        <taxon>Eukaryota</taxon>
        <taxon>Viridiplantae</taxon>
        <taxon>Chlorophyta</taxon>
        <taxon>Chloropicophyceae</taxon>
        <taxon>Chloropicales</taxon>
        <taxon>Chloropicaceae</taxon>
        <taxon>Chloropicon</taxon>
    </lineage>
</organism>
<dbReference type="PROSITE" id="PS51462">
    <property type="entry name" value="NUDIX"/>
    <property type="match status" value="1"/>
</dbReference>
<sequence>MLQQNGKPLQARTGRDLQKYDAGHRLVAGCIPIRHVQKDGARALEILLISSKSGNLLVLPKGGWEVDETLEAAAARETLEEAGVIGDLEGAKLGPYVFQSKSNGVCKAFMYIMRVKEELDEWPEREARKRGWYSVEEAVKLCKWDWMKTALNEAKEII</sequence>
<feature type="domain" description="Nudix hydrolase" evidence="6">
    <location>
        <begin position="23"/>
        <end position="155"/>
    </location>
</feature>
<dbReference type="InterPro" id="IPR000086">
    <property type="entry name" value="NUDIX_hydrolase_dom"/>
</dbReference>